<dbReference type="Proteomes" id="UP001524587">
    <property type="component" value="Unassembled WGS sequence"/>
</dbReference>
<feature type="signal peptide" evidence="2">
    <location>
        <begin position="1"/>
        <end position="37"/>
    </location>
</feature>
<dbReference type="RefSeq" id="WP_422863560.1">
    <property type="nucleotide sequence ID" value="NZ_JAMSKV010000004.1"/>
</dbReference>
<feature type="chain" id="PRO_5045007772" evidence="2">
    <location>
        <begin position="38"/>
        <end position="486"/>
    </location>
</feature>
<reference evidence="3 4" key="1">
    <citation type="submission" date="2022-06" db="EMBL/GenBank/DDBJ databases">
        <title>Endosaccharibacter gen. nov., sp. nov., endophytic bacteria isolated from sugarcane.</title>
        <authorList>
            <person name="Pitiwittayakul N."/>
            <person name="Yukphan P."/>
            <person name="Charoenyingcharoen P."/>
            <person name="Tanasupawat S."/>
        </authorList>
    </citation>
    <scope>NUCLEOTIDE SEQUENCE [LARGE SCALE GENOMIC DNA]</scope>
    <source>
        <strain evidence="3 4">KSS8</strain>
    </source>
</reference>
<evidence type="ECO:0000313" key="3">
    <source>
        <dbReference type="EMBL" id="MCQ8278098.1"/>
    </source>
</evidence>
<name>A0ABT1W5E7_9PROT</name>
<protein>
    <submittedName>
        <fullName evidence="3">Carbohydrate porin</fullName>
    </submittedName>
</protein>
<dbReference type="EMBL" id="JAMSKV010000004">
    <property type="protein sequence ID" value="MCQ8278098.1"/>
    <property type="molecule type" value="Genomic_DNA"/>
</dbReference>
<comment type="caution">
    <text evidence="3">The sequence shown here is derived from an EMBL/GenBank/DDBJ whole genome shotgun (WGS) entry which is preliminary data.</text>
</comment>
<sequence>MRVSSRMASSAPSRSLPATVCLAAGLLAAALAGPARAQAINGGLSISPSLNLATPLQANLPFFPDTVLPTVHPLYGDPFGLRNGLRDRGVDILADMRNELGGNLTGGTQRTSAMVNQIGLEADIDWNRLAHIPGFSTSMVVVNRTGASVSGGYGDAFVRSQDILRSSSGGAVAHLVYAYAEEKIAHGRLALQLGREPVALDFAASPLNCAFMSNAICGNPKALTGRDPGFSVYPNSTWAGRLIAYPLRNLYVQAGLFAFDTGADAGATFDHTGWQFDSARIKGTTSVGEVGYIPSLGQSGLIGHYKVGIAHEHGPLSEIGTDVNGGPLGVTGRPARNASNRNKEWVLFDQMLVRHGAGIDNGLIVVGGYVHNQPDVNSYGDERYLGLVDRGFWRSRPADTLGLLYATVSASEVLTETQRLQAARGKRLSNGATGVQTAETIFEAFYDMRVCTGLSVAPDVQYIINPNAERRIPNAVVLGVRTRVSF</sequence>
<evidence type="ECO:0000256" key="1">
    <source>
        <dbReference type="ARBA" id="ARBA00008769"/>
    </source>
</evidence>
<gene>
    <name evidence="3" type="ORF">NFI95_06510</name>
</gene>
<evidence type="ECO:0000313" key="4">
    <source>
        <dbReference type="Proteomes" id="UP001524587"/>
    </source>
</evidence>
<dbReference type="Gene3D" id="2.40.160.180">
    <property type="entry name" value="Carbohydrate-selective porin OprB"/>
    <property type="match status" value="1"/>
</dbReference>
<dbReference type="InterPro" id="IPR007049">
    <property type="entry name" value="Carb-sel_porin_OprB"/>
</dbReference>
<accession>A0ABT1W5E7</accession>
<keyword evidence="4" id="KW-1185">Reference proteome</keyword>
<dbReference type="PANTHER" id="PTHR37944:SF1">
    <property type="entry name" value="PORIN B"/>
    <property type="match status" value="1"/>
</dbReference>
<dbReference type="InterPro" id="IPR052932">
    <property type="entry name" value="OprB_Porin"/>
</dbReference>
<evidence type="ECO:0000256" key="2">
    <source>
        <dbReference type="RuleBase" id="RU363072"/>
    </source>
</evidence>
<dbReference type="Pfam" id="PF04966">
    <property type="entry name" value="OprB"/>
    <property type="match status" value="1"/>
</dbReference>
<dbReference type="PANTHER" id="PTHR37944">
    <property type="entry name" value="PORIN B"/>
    <property type="match status" value="1"/>
</dbReference>
<dbReference type="InterPro" id="IPR038673">
    <property type="entry name" value="OprB_sf"/>
</dbReference>
<proteinExistence type="inferred from homology"/>
<organism evidence="3 4">
    <name type="scientific">Endosaccharibacter trunci</name>
    <dbReference type="NCBI Taxonomy" id="2812733"/>
    <lineage>
        <taxon>Bacteria</taxon>
        <taxon>Pseudomonadati</taxon>
        <taxon>Pseudomonadota</taxon>
        <taxon>Alphaproteobacteria</taxon>
        <taxon>Acetobacterales</taxon>
        <taxon>Acetobacteraceae</taxon>
        <taxon>Endosaccharibacter</taxon>
    </lineage>
</organism>
<keyword evidence="2" id="KW-0732">Signal</keyword>
<comment type="similarity">
    <text evidence="1 2">Belongs to the OprB family.</text>
</comment>